<sequence>MALVARKKQGQTTQQLISEFKKLTYEDSGLERVKSVGMTGFQKPSTVRNIKMIELRKASARIRRRNKRAAGLTK</sequence>
<comment type="caution">
    <text evidence="1">The sequence shown here is derived from an EMBL/GenBank/DDBJ whole genome shotgun (WGS) entry which is preliminary data.</text>
</comment>
<gene>
    <name evidence="1" type="ORF">UV06_C0002G0074</name>
</gene>
<reference evidence="1 2" key="1">
    <citation type="journal article" date="2015" name="Nature">
        <title>rRNA introns, odd ribosomes, and small enigmatic genomes across a large radiation of phyla.</title>
        <authorList>
            <person name="Brown C.T."/>
            <person name="Hug L.A."/>
            <person name="Thomas B.C."/>
            <person name="Sharon I."/>
            <person name="Castelle C.J."/>
            <person name="Singh A."/>
            <person name="Wilkins M.J."/>
            <person name="Williams K.H."/>
            <person name="Banfield J.F."/>
        </authorList>
    </citation>
    <scope>NUCLEOTIDE SEQUENCE [LARGE SCALE GENOMIC DNA]</scope>
</reference>
<proteinExistence type="predicted"/>
<name>A0A0G0Z356_9BACT</name>
<dbReference type="AlphaFoldDB" id="A0A0G0Z356"/>
<evidence type="ECO:0008006" key="3">
    <source>
        <dbReference type="Google" id="ProtNLM"/>
    </source>
</evidence>
<evidence type="ECO:0000313" key="1">
    <source>
        <dbReference type="EMBL" id="KKS43172.1"/>
    </source>
</evidence>
<evidence type="ECO:0000313" key="2">
    <source>
        <dbReference type="Proteomes" id="UP000033854"/>
    </source>
</evidence>
<accession>A0A0G0Z356</accession>
<dbReference type="EMBL" id="LCDA01000002">
    <property type="protein sequence ID" value="KKS43172.1"/>
    <property type="molecule type" value="Genomic_DNA"/>
</dbReference>
<protein>
    <recommendedName>
        <fullName evidence="3">50S ribosomal protein L29</fullName>
    </recommendedName>
</protein>
<organism evidence="1 2">
    <name type="scientific">Candidatus Collierbacteria bacterium GW2011_GWA2_42_17</name>
    <dbReference type="NCBI Taxonomy" id="1618378"/>
    <lineage>
        <taxon>Bacteria</taxon>
        <taxon>Candidatus Collieribacteriota</taxon>
    </lineage>
</organism>
<dbReference type="Proteomes" id="UP000033854">
    <property type="component" value="Unassembled WGS sequence"/>
</dbReference>